<dbReference type="EMBL" id="JBIEKR010000001">
    <property type="protein sequence ID" value="MFG6271642.1"/>
    <property type="molecule type" value="Genomic_DNA"/>
</dbReference>
<protein>
    <recommendedName>
        <fullName evidence="3">Zinc-binding protein</fullName>
    </recommendedName>
</protein>
<name>A0ABW7DJU7_9FIRM</name>
<accession>A0ABW7DJU7</accession>
<dbReference type="RefSeq" id="WP_394522265.1">
    <property type="nucleotide sequence ID" value="NZ_CP171361.1"/>
</dbReference>
<organism evidence="1 2">
    <name type="scientific">Megasphaera hexanoica</name>
    <dbReference type="NCBI Taxonomy" id="1675036"/>
    <lineage>
        <taxon>Bacteria</taxon>
        <taxon>Bacillati</taxon>
        <taxon>Bacillota</taxon>
        <taxon>Negativicutes</taxon>
        <taxon>Veillonellales</taxon>
        <taxon>Veillonellaceae</taxon>
        <taxon>Megasphaera</taxon>
    </lineage>
</organism>
<sequence>MMEIGEEYERIKKLFDGVDDNQLALVDGAIAEAARLRVELDRLHEIVDKTGLVKIDPNNPLRQKELPVSRMLPKVRANYTNIIFKLAGILGRSVEDEDLGLDEYE</sequence>
<evidence type="ECO:0000313" key="2">
    <source>
        <dbReference type="Proteomes" id="UP001605989"/>
    </source>
</evidence>
<keyword evidence="2" id="KW-1185">Reference proteome</keyword>
<comment type="caution">
    <text evidence="1">The sequence shown here is derived from an EMBL/GenBank/DDBJ whole genome shotgun (WGS) entry which is preliminary data.</text>
</comment>
<proteinExistence type="predicted"/>
<dbReference type="Proteomes" id="UP001605989">
    <property type="component" value="Unassembled WGS sequence"/>
</dbReference>
<reference evidence="1 2" key="1">
    <citation type="submission" date="2024-10" db="EMBL/GenBank/DDBJ databases">
        <authorList>
            <person name="Sang B.-I."/>
            <person name="Prabhaharan D."/>
        </authorList>
    </citation>
    <scope>NUCLEOTIDE SEQUENCE [LARGE SCALE GENOMIC DNA]</scope>
    <source>
        <strain evidence="1 2">MH</strain>
    </source>
</reference>
<gene>
    <name evidence="1" type="ORF">ACGTZG_00380</name>
</gene>
<evidence type="ECO:0008006" key="3">
    <source>
        <dbReference type="Google" id="ProtNLM"/>
    </source>
</evidence>
<evidence type="ECO:0000313" key="1">
    <source>
        <dbReference type="EMBL" id="MFG6271642.1"/>
    </source>
</evidence>